<keyword evidence="4 8" id="KW-0808">Transferase</keyword>
<dbReference type="Gene3D" id="3.30.950.10">
    <property type="entry name" value="Methyltransferase, Cobalt-precorrin-4 Transmethylase, Domain 2"/>
    <property type="match status" value="1"/>
</dbReference>
<keyword evidence="5" id="KW-0949">S-adenosyl-L-methionine</keyword>
<evidence type="ECO:0000313" key="10">
    <source>
        <dbReference type="EMBL" id="MFD2756234.1"/>
    </source>
</evidence>
<gene>
    <name evidence="10" type="primary">cobA</name>
    <name evidence="10" type="ORF">ACFSW6_19350</name>
</gene>
<protein>
    <recommendedName>
        <fullName evidence="2">uroporphyrinogen-III C-methyltransferase</fullName>
        <ecNumber evidence="2">2.1.1.107</ecNumber>
    </recommendedName>
</protein>
<evidence type="ECO:0000313" key="11">
    <source>
        <dbReference type="Proteomes" id="UP001597463"/>
    </source>
</evidence>
<dbReference type="Pfam" id="PF00590">
    <property type="entry name" value="TP_methylase"/>
    <property type="match status" value="1"/>
</dbReference>
<organism evidence="10 11">
    <name type="scientific">Comamonas terrae</name>
    <dbReference type="NCBI Taxonomy" id="673548"/>
    <lineage>
        <taxon>Bacteria</taxon>
        <taxon>Pseudomonadati</taxon>
        <taxon>Pseudomonadota</taxon>
        <taxon>Betaproteobacteria</taxon>
        <taxon>Burkholderiales</taxon>
        <taxon>Comamonadaceae</taxon>
        <taxon>Comamonas</taxon>
    </lineage>
</organism>
<evidence type="ECO:0000256" key="2">
    <source>
        <dbReference type="ARBA" id="ARBA00012162"/>
    </source>
</evidence>
<name>A0ABW5UTI2_9BURK</name>
<dbReference type="InterPro" id="IPR014776">
    <property type="entry name" value="4pyrrole_Mease_sub2"/>
</dbReference>
<dbReference type="InterPro" id="IPR035996">
    <property type="entry name" value="4pyrrol_Methylase_sf"/>
</dbReference>
<dbReference type="PROSITE" id="PS00840">
    <property type="entry name" value="SUMT_2"/>
    <property type="match status" value="1"/>
</dbReference>
<dbReference type="InterPro" id="IPR006366">
    <property type="entry name" value="CobA/CysG_C"/>
</dbReference>
<dbReference type="GO" id="GO:0004851">
    <property type="term" value="F:uroporphyrin-III C-methyltransferase activity"/>
    <property type="evidence" value="ECO:0007669"/>
    <property type="project" value="UniProtKB-EC"/>
</dbReference>
<keyword evidence="6" id="KW-0627">Porphyrin biosynthesis</keyword>
<keyword evidence="3 8" id="KW-0489">Methyltransferase</keyword>
<dbReference type="PANTHER" id="PTHR45790:SF3">
    <property type="entry name" value="S-ADENOSYL-L-METHIONINE-DEPENDENT UROPORPHYRINOGEN III METHYLTRANSFERASE, CHLOROPLASTIC"/>
    <property type="match status" value="1"/>
</dbReference>
<dbReference type="InterPro" id="IPR003043">
    <property type="entry name" value="Uropor_MeTrfase_CS"/>
</dbReference>
<comment type="pathway">
    <text evidence="7">Porphyrin-containing compound metabolism; siroheme biosynthesis; precorrin-2 from uroporphyrinogen III: step 1/1.</text>
</comment>
<dbReference type="SUPFAM" id="SSF53790">
    <property type="entry name" value="Tetrapyrrole methylase"/>
    <property type="match status" value="1"/>
</dbReference>
<dbReference type="Gene3D" id="3.40.1010.10">
    <property type="entry name" value="Cobalt-precorrin-4 Transmethylase, Domain 1"/>
    <property type="match status" value="1"/>
</dbReference>
<evidence type="ECO:0000256" key="8">
    <source>
        <dbReference type="RuleBase" id="RU003960"/>
    </source>
</evidence>
<evidence type="ECO:0000256" key="4">
    <source>
        <dbReference type="ARBA" id="ARBA00022679"/>
    </source>
</evidence>
<comment type="caution">
    <text evidence="10">The sequence shown here is derived from an EMBL/GenBank/DDBJ whole genome shotgun (WGS) entry which is preliminary data.</text>
</comment>
<dbReference type="GO" id="GO:0032259">
    <property type="term" value="P:methylation"/>
    <property type="evidence" value="ECO:0007669"/>
    <property type="project" value="UniProtKB-KW"/>
</dbReference>
<dbReference type="Proteomes" id="UP001597463">
    <property type="component" value="Unassembled WGS sequence"/>
</dbReference>
<dbReference type="NCBIfam" id="TIGR01469">
    <property type="entry name" value="cobA_cysG_Cterm"/>
    <property type="match status" value="1"/>
</dbReference>
<evidence type="ECO:0000256" key="3">
    <source>
        <dbReference type="ARBA" id="ARBA00022603"/>
    </source>
</evidence>
<dbReference type="NCBIfam" id="NF004790">
    <property type="entry name" value="PRK06136.1"/>
    <property type="match status" value="1"/>
</dbReference>
<accession>A0ABW5UTI2</accession>
<dbReference type="CDD" id="cd11642">
    <property type="entry name" value="SUMT"/>
    <property type="match status" value="1"/>
</dbReference>
<dbReference type="InterPro" id="IPR050161">
    <property type="entry name" value="Siro_Cobalamin_biosynth"/>
</dbReference>
<dbReference type="RefSeq" id="WP_066476301.1">
    <property type="nucleotide sequence ID" value="NZ_BCNT01000006.1"/>
</dbReference>
<feature type="domain" description="Tetrapyrrole methylase" evidence="9">
    <location>
        <begin position="14"/>
        <end position="226"/>
    </location>
</feature>
<reference evidence="11" key="1">
    <citation type="journal article" date="2019" name="Int. J. Syst. Evol. Microbiol.">
        <title>The Global Catalogue of Microorganisms (GCM) 10K type strain sequencing project: providing services to taxonomists for standard genome sequencing and annotation.</title>
        <authorList>
            <consortium name="The Broad Institute Genomics Platform"/>
            <consortium name="The Broad Institute Genome Sequencing Center for Infectious Disease"/>
            <person name="Wu L."/>
            <person name="Ma J."/>
        </authorList>
    </citation>
    <scope>NUCLEOTIDE SEQUENCE [LARGE SCALE GENOMIC DNA]</scope>
    <source>
        <strain evidence="11">TISTR 1906</strain>
    </source>
</reference>
<dbReference type="PROSITE" id="PS00839">
    <property type="entry name" value="SUMT_1"/>
    <property type="match status" value="1"/>
</dbReference>
<evidence type="ECO:0000256" key="1">
    <source>
        <dbReference type="ARBA" id="ARBA00005879"/>
    </source>
</evidence>
<sequence length="266" mass="27212">MTNSTISRPGPGTCTLVGAGPGDPELLTLKAAKAIASATVLFVDDLVSDAVVAHASPQARIVYVGKRGGCKSTPQAFIEKLMIAAVREGENVVRLKGGDPFIFGRGGEEVEHLREAGIAVSVVNGITSGLAGLTSLGAPLTHRDRAHGVLFMTGHAKPGDKGPDWRQIAATAHAAKLTLVIYMGVSSVEQITAELLTGLPGSTPVAVIQHASLPRQRHALTTLATLPECIARSGLASPSVMVIGDVVQGVAAWQAQGASALQTAAA</sequence>
<dbReference type="InterPro" id="IPR000878">
    <property type="entry name" value="4pyrrol_Mease"/>
</dbReference>
<comment type="similarity">
    <text evidence="1 8">Belongs to the precorrin methyltransferase family.</text>
</comment>
<dbReference type="PANTHER" id="PTHR45790">
    <property type="entry name" value="SIROHEME SYNTHASE-RELATED"/>
    <property type="match status" value="1"/>
</dbReference>
<evidence type="ECO:0000256" key="6">
    <source>
        <dbReference type="ARBA" id="ARBA00023244"/>
    </source>
</evidence>
<evidence type="ECO:0000256" key="7">
    <source>
        <dbReference type="ARBA" id="ARBA00025705"/>
    </source>
</evidence>
<keyword evidence="11" id="KW-1185">Reference proteome</keyword>
<dbReference type="EC" id="2.1.1.107" evidence="2"/>
<dbReference type="EMBL" id="JBHUMV010000010">
    <property type="protein sequence ID" value="MFD2756234.1"/>
    <property type="molecule type" value="Genomic_DNA"/>
</dbReference>
<proteinExistence type="inferred from homology"/>
<dbReference type="InterPro" id="IPR014777">
    <property type="entry name" value="4pyrrole_Mease_sub1"/>
</dbReference>
<evidence type="ECO:0000256" key="5">
    <source>
        <dbReference type="ARBA" id="ARBA00022691"/>
    </source>
</evidence>
<evidence type="ECO:0000259" key="9">
    <source>
        <dbReference type="Pfam" id="PF00590"/>
    </source>
</evidence>